<dbReference type="AlphaFoldDB" id="A0A1Y1HY40"/>
<evidence type="ECO:0000313" key="2">
    <source>
        <dbReference type="Proteomes" id="UP000054558"/>
    </source>
</evidence>
<reference evidence="1 2" key="1">
    <citation type="journal article" date="2014" name="Nat. Commun.">
        <title>Klebsormidium flaccidum genome reveals primary factors for plant terrestrial adaptation.</title>
        <authorList>
            <person name="Hori K."/>
            <person name="Maruyama F."/>
            <person name="Fujisawa T."/>
            <person name="Togashi T."/>
            <person name="Yamamoto N."/>
            <person name="Seo M."/>
            <person name="Sato S."/>
            <person name="Yamada T."/>
            <person name="Mori H."/>
            <person name="Tajima N."/>
            <person name="Moriyama T."/>
            <person name="Ikeuchi M."/>
            <person name="Watanabe M."/>
            <person name="Wada H."/>
            <person name="Kobayashi K."/>
            <person name="Saito M."/>
            <person name="Masuda T."/>
            <person name="Sasaki-Sekimoto Y."/>
            <person name="Mashiguchi K."/>
            <person name="Awai K."/>
            <person name="Shimojima M."/>
            <person name="Masuda S."/>
            <person name="Iwai M."/>
            <person name="Nobusawa T."/>
            <person name="Narise T."/>
            <person name="Kondo S."/>
            <person name="Saito H."/>
            <person name="Sato R."/>
            <person name="Murakawa M."/>
            <person name="Ihara Y."/>
            <person name="Oshima-Yamada Y."/>
            <person name="Ohtaka K."/>
            <person name="Satoh M."/>
            <person name="Sonobe K."/>
            <person name="Ishii M."/>
            <person name="Ohtani R."/>
            <person name="Kanamori-Sato M."/>
            <person name="Honoki R."/>
            <person name="Miyazaki D."/>
            <person name="Mochizuki H."/>
            <person name="Umetsu J."/>
            <person name="Higashi K."/>
            <person name="Shibata D."/>
            <person name="Kamiya Y."/>
            <person name="Sato N."/>
            <person name="Nakamura Y."/>
            <person name="Tabata S."/>
            <person name="Ida S."/>
            <person name="Kurokawa K."/>
            <person name="Ohta H."/>
        </authorList>
    </citation>
    <scope>NUCLEOTIDE SEQUENCE [LARGE SCALE GENOMIC DNA]</scope>
    <source>
        <strain evidence="1 2">NIES-2285</strain>
    </source>
</reference>
<gene>
    <name evidence="1" type="ORF">KFL_001530075</name>
</gene>
<organism evidence="1 2">
    <name type="scientific">Klebsormidium nitens</name>
    <name type="common">Green alga</name>
    <name type="synonym">Ulothrix nitens</name>
    <dbReference type="NCBI Taxonomy" id="105231"/>
    <lineage>
        <taxon>Eukaryota</taxon>
        <taxon>Viridiplantae</taxon>
        <taxon>Streptophyta</taxon>
        <taxon>Klebsormidiophyceae</taxon>
        <taxon>Klebsormidiales</taxon>
        <taxon>Klebsormidiaceae</taxon>
        <taxon>Klebsormidium</taxon>
    </lineage>
</organism>
<keyword evidence="2" id="KW-1185">Reference proteome</keyword>
<evidence type="ECO:0000313" key="1">
    <source>
        <dbReference type="EMBL" id="GAQ83565.1"/>
    </source>
</evidence>
<proteinExistence type="predicted"/>
<dbReference type="EMBL" id="DF237102">
    <property type="protein sequence ID" value="GAQ83565.1"/>
    <property type="molecule type" value="Genomic_DNA"/>
</dbReference>
<sequence>MGRSNGGALLVMGDANDGCPSGTAVLENSVLASNKAQDYGGAVYVGEGGLAYLVSTQFSGNSAGAPAPTSARAGGAVAVQGGRAFFDAAVFTANADQSRGLLPDRSPLRDVIQPGRDVISEYLQAAPLPDDLSLSLPTKFPVTVTADVTNPIAADVSFALSGVIPLSLSLCFASPGDLPRTLSFLSAADVTVPVTADATFAVSFTKPGGIPRALSVCFAVSGGIPRALSFCVAQPGGIPRAVPFFLANAVTSS</sequence>
<accession>A0A1Y1HY40</accession>
<protein>
    <submittedName>
        <fullName evidence="1">Uncharacterized protein</fullName>
    </submittedName>
</protein>
<name>A0A1Y1HY40_KLENI</name>
<dbReference type="Proteomes" id="UP000054558">
    <property type="component" value="Unassembled WGS sequence"/>
</dbReference>